<reference evidence="6" key="1">
    <citation type="submission" date="2019-06" db="EMBL/GenBank/DDBJ databases">
        <authorList>
            <consortium name="Wellcome Sanger Institute Data Sharing"/>
        </authorList>
    </citation>
    <scope>NUCLEOTIDE SEQUENCE [LARGE SCALE GENOMIC DNA]</scope>
</reference>
<dbReference type="Proteomes" id="UP000472271">
    <property type="component" value="Chromosome 7"/>
</dbReference>
<feature type="repeat" description="TNFR-Cys" evidence="1">
    <location>
        <begin position="142"/>
        <end position="182"/>
    </location>
</feature>
<name>A0A673BHI5_9TELE</name>
<reference evidence="6" key="3">
    <citation type="submission" date="2025-09" db="UniProtKB">
        <authorList>
            <consortium name="Ensembl"/>
        </authorList>
    </citation>
    <scope>IDENTIFICATION</scope>
</reference>
<feature type="disulfide bond" evidence="1">
    <location>
        <begin position="164"/>
        <end position="182"/>
    </location>
</feature>
<evidence type="ECO:0000256" key="3">
    <source>
        <dbReference type="SAM" id="Phobius"/>
    </source>
</evidence>
<feature type="disulfide bond" evidence="1">
    <location>
        <begin position="143"/>
        <end position="158"/>
    </location>
</feature>
<dbReference type="GO" id="GO:0002768">
    <property type="term" value="P:immune response-regulating cell surface receptor signaling pathway"/>
    <property type="evidence" value="ECO:0007669"/>
    <property type="project" value="TreeGrafter"/>
</dbReference>
<keyword evidence="3" id="KW-0472">Membrane</keyword>
<dbReference type="SMART" id="SM00208">
    <property type="entry name" value="TNFR"/>
    <property type="match status" value="3"/>
</dbReference>
<dbReference type="GO" id="GO:0009897">
    <property type="term" value="C:external side of plasma membrane"/>
    <property type="evidence" value="ECO:0007669"/>
    <property type="project" value="TreeGrafter"/>
</dbReference>
<dbReference type="GO" id="GO:0035631">
    <property type="term" value="C:CD40 receptor complex"/>
    <property type="evidence" value="ECO:0007669"/>
    <property type="project" value="TreeGrafter"/>
</dbReference>
<dbReference type="InterPro" id="IPR001368">
    <property type="entry name" value="TNFR/NGFR_Cys_rich_reg"/>
</dbReference>
<protein>
    <submittedName>
        <fullName evidence="6">CD40 molecule, TNF receptor superfamily member 5</fullName>
    </submittedName>
</protein>
<feature type="signal peptide" evidence="4">
    <location>
        <begin position="1"/>
        <end position="19"/>
    </location>
</feature>
<accession>A0A673BHI5</accession>
<evidence type="ECO:0000313" key="7">
    <source>
        <dbReference type="Proteomes" id="UP000472271"/>
    </source>
</evidence>
<feature type="region of interest" description="Disordered" evidence="2">
    <location>
        <begin position="295"/>
        <end position="318"/>
    </location>
</feature>
<keyword evidence="3" id="KW-1133">Transmembrane helix</keyword>
<evidence type="ECO:0000256" key="2">
    <source>
        <dbReference type="SAM" id="MobiDB-lite"/>
    </source>
</evidence>
<dbReference type="FunCoup" id="A0A673BHI5">
    <property type="interactions" value="126"/>
</dbReference>
<feature type="domain" description="TNFR-Cys" evidence="5">
    <location>
        <begin position="142"/>
        <end position="182"/>
    </location>
</feature>
<sequence>MHLLWINLLLLALTVGAPAQPVCDPTTQYEVKGECCKMCPPGTKMTTLGSCQKPECRECEEGRYTDTYTEQQECEKQPYCDPNKKFQRAVHKSKKERTECQCQLGFHCSSESCITCVPHKVCGPGEGAAIKGDHSRDTTCQRCPDGTFSNETSWNSDCKKWTECKSGDQIQKAGTHMSDIVCEPWRSHVVAWVSVLVVVFILVCGVFIWRYRKGKSGNLKICESGWEEKPKQKKEGGMLLPQPVVQVEDESMSQDLLPSQEESRGTPEENDDESGLEIPSDIAFTDNGNYVAQEDGKKEVLSRQESQTQTFSEYKCDC</sequence>
<dbReference type="InterPro" id="IPR034053">
    <property type="entry name" value="TNFRSF5_N_teleost"/>
</dbReference>
<keyword evidence="4" id="KW-0732">Signal</keyword>
<feature type="transmembrane region" description="Helical" evidence="3">
    <location>
        <begin position="189"/>
        <end position="209"/>
    </location>
</feature>
<dbReference type="InParanoid" id="A0A673BHI5"/>
<comment type="caution">
    <text evidence="1">Lacks conserved residue(s) required for the propagation of feature annotation.</text>
</comment>
<organism evidence="6 7">
    <name type="scientific">Sphaeramia orbicularis</name>
    <name type="common">orbiculate cardinalfish</name>
    <dbReference type="NCBI Taxonomy" id="375764"/>
    <lineage>
        <taxon>Eukaryota</taxon>
        <taxon>Metazoa</taxon>
        <taxon>Chordata</taxon>
        <taxon>Craniata</taxon>
        <taxon>Vertebrata</taxon>
        <taxon>Euteleostomi</taxon>
        <taxon>Actinopterygii</taxon>
        <taxon>Neopterygii</taxon>
        <taxon>Teleostei</taxon>
        <taxon>Neoteleostei</taxon>
        <taxon>Acanthomorphata</taxon>
        <taxon>Gobiaria</taxon>
        <taxon>Kurtiformes</taxon>
        <taxon>Apogonoidei</taxon>
        <taxon>Apogonidae</taxon>
        <taxon>Apogoninae</taxon>
        <taxon>Sphaeramia</taxon>
    </lineage>
</organism>
<feature type="compositionally biased region" description="Polar residues" evidence="2">
    <location>
        <begin position="303"/>
        <end position="312"/>
    </location>
</feature>
<dbReference type="AlphaFoldDB" id="A0A673BHI5"/>
<dbReference type="SUPFAM" id="SSF57586">
    <property type="entry name" value="TNF receptor-like"/>
    <property type="match status" value="2"/>
</dbReference>
<proteinExistence type="predicted"/>
<feature type="chain" id="PRO_5025534933" evidence="4">
    <location>
        <begin position="20"/>
        <end position="318"/>
    </location>
</feature>
<dbReference type="PANTHER" id="PTHR46875:SF3">
    <property type="entry name" value="CD40 MOLECULE, TNF RECEPTOR SUPERFAMILY MEMBER 5"/>
    <property type="match status" value="1"/>
</dbReference>
<dbReference type="PROSITE" id="PS50050">
    <property type="entry name" value="TNFR_NGFR_2"/>
    <property type="match status" value="1"/>
</dbReference>
<gene>
    <name evidence="6" type="primary">cd40</name>
</gene>
<dbReference type="Gene3D" id="2.10.50.10">
    <property type="entry name" value="Tumor Necrosis Factor Receptor, subunit A, domain 2"/>
    <property type="match status" value="3"/>
</dbReference>
<dbReference type="Ensembl" id="ENSSORT00005040847.1">
    <property type="protein sequence ID" value="ENSSORP00005039813.1"/>
    <property type="gene ID" value="ENSSORG00005018593.1"/>
</dbReference>
<evidence type="ECO:0000256" key="1">
    <source>
        <dbReference type="PROSITE-ProRule" id="PRU00206"/>
    </source>
</evidence>
<evidence type="ECO:0000256" key="4">
    <source>
        <dbReference type="SAM" id="SignalP"/>
    </source>
</evidence>
<keyword evidence="1" id="KW-1015">Disulfide bond</keyword>
<keyword evidence="3" id="KW-0812">Transmembrane</keyword>
<evidence type="ECO:0000313" key="6">
    <source>
        <dbReference type="Ensembl" id="ENSSORP00005039813.1"/>
    </source>
</evidence>
<feature type="region of interest" description="Disordered" evidence="2">
    <location>
        <begin position="250"/>
        <end position="282"/>
    </location>
</feature>
<evidence type="ECO:0000259" key="5">
    <source>
        <dbReference type="PROSITE" id="PS50050"/>
    </source>
</evidence>
<keyword evidence="7" id="KW-1185">Reference proteome</keyword>
<dbReference type="InterPro" id="IPR052135">
    <property type="entry name" value="TNFRSF5"/>
</dbReference>
<dbReference type="CDD" id="cd13422">
    <property type="entry name" value="TNFRSF5_teleost"/>
    <property type="match status" value="1"/>
</dbReference>
<reference evidence="6" key="2">
    <citation type="submission" date="2025-08" db="UniProtKB">
        <authorList>
            <consortium name="Ensembl"/>
        </authorList>
    </citation>
    <scope>IDENTIFICATION</scope>
</reference>
<dbReference type="PANTHER" id="PTHR46875">
    <property type="entry name" value="TUMOR NECROSIS FACTOR RECEPTOR SUPERFAMILY MEMBER 5"/>
    <property type="match status" value="1"/>
</dbReference>